<dbReference type="InterPro" id="IPR029058">
    <property type="entry name" value="AB_hydrolase_fold"/>
</dbReference>
<evidence type="ECO:0000259" key="4">
    <source>
        <dbReference type="Pfam" id="PF00135"/>
    </source>
</evidence>
<evidence type="ECO:0000256" key="2">
    <source>
        <dbReference type="ARBA" id="ARBA00022801"/>
    </source>
</evidence>
<dbReference type="Pfam" id="PF00135">
    <property type="entry name" value="COesterase"/>
    <property type="match status" value="2"/>
</dbReference>
<organism evidence="5 6">
    <name type="scientific">Tulasnella calospora MUT 4182</name>
    <dbReference type="NCBI Taxonomy" id="1051891"/>
    <lineage>
        <taxon>Eukaryota</taxon>
        <taxon>Fungi</taxon>
        <taxon>Dikarya</taxon>
        <taxon>Basidiomycota</taxon>
        <taxon>Agaricomycotina</taxon>
        <taxon>Agaricomycetes</taxon>
        <taxon>Cantharellales</taxon>
        <taxon>Tulasnellaceae</taxon>
        <taxon>Tulasnella</taxon>
    </lineage>
</organism>
<keyword evidence="3" id="KW-0732">Signal</keyword>
<dbReference type="PROSITE" id="PS00122">
    <property type="entry name" value="CARBOXYLESTERASE_B_1"/>
    <property type="match status" value="1"/>
</dbReference>
<dbReference type="HOGENOM" id="CLU_006586_10_6_1"/>
<evidence type="ECO:0000313" key="5">
    <source>
        <dbReference type="EMBL" id="KIO28124.1"/>
    </source>
</evidence>
<evidence type="ECO:0000256" key="3">
    <source>
        <dbReference type="RuleBase" id="RU361235"/>
    </source>
</evidence>
<dbReference type="Proteomes" id="UP000054248">
    <property type="component" value="Unassembled WGS sequence"/>
</dbReference>
<gene>
    <name evidence="5" type="ORF">M407DRAFT_231060</name>
</gene>
<comment type="similarity">
    <text evidence="1 3">Belongs to the type-B carboxylesterase/lipase family.</text>
</comment>
<accession>A0A0C3QML6</accession>
<protein>
    <recommendedName>
        <fullName evidence="3">Carboxylic ester hydrolase</fullName>
        <ecNumber evidence="3">3.1.1.-</ecNumber>
    </recommendedName>
</protein>
<keyword evidence="2 3" id="KW-0378">Hydrolase</keyword>
<dbReference type="EC" id="3.1.1.-" evidence="3"/>
<dbReference type="InterPro" id="IPR019826">
    <property type="entry name" value="Carboxylesterase_B_AS"/>
</dbReference>
<feature type="domain" description="Carboxylesterase type B" evidence="4">
    <location>
        <begin position="42"/>
        <end position="143"/>
    </location>
</feature>
<dbReference type="OrthoDB" id="408631at2759"/>
<dbReference type="GO" id="GO:0016787">
    <property type="term" value="F:hydrolase activity"/>
    <property type="evidence" value="ECO:0007669"/>
    <property type="project" value="UniProtKB-KW"/>
</dbReference>
<dbReference type="Gene3D" id="3.40.50.1820">
    <property type="entry name" value="alpha/beta hydrolase"/>
    <property type="match status" value="1"/>
</dbReference>
<dbReference type="InterPro" id="IPR050309">
    <property type="entry name" value="Type-B_Carboxylest/Lipase"/>
</dbReference>
<dbReference type="AlphaFoldDB" id="A0A0C3QML6"/>
<evidence type="ECO:0000256" key="1">
    <source>
        <dbReference type="ARBA" id="ARBA00005964"/>
    </source>
</evidence>
<dbReference type="PANTHER" id="PTHR11559">
    <property type="entry name" value="CARBOXYLESTERASE"/>
    <property type="match status" value="1"/>
</dbReference>
<dbReference type="InterPro" id="IPR002018">
    <property type="entry name" value="CarbesteraseB"/>
</dbReference>
<feature type="domain" description="Carboxylesterase type B" evidence="4">
    <location>
        <begin position="147"/>
        <end position="476"/>
    </location>
</feature>
<dbReference type="InterPro" id="IPR019819">
    <property type="entry name" value="Carboxylesterase_B_CS"/>
</dbReference>
<keyword evidence="6" id="KW-1185">Reference proteome</keyword>
<reference evidence="6" key="2">
    <citation type="submission" date="2015-01" db="EMBL/GenBank/DDBJ databases">
        <title>Evolutionary Origins and Diversification of the Mycorrhizal Mutualists.</title>
        <authorList>
            <consortium name="DOE Joint Genome Institute"/>
            <consortium name="Mycorrhizal Genomics Consortium"/>
            <person name="Kohler A."/>
            <person name="Kuo A."/>
            <person name="Nagy L.G."/>
            <person name="Floudas D."/>
            <person name="Copeland A."/>
            <person name="Barry K.W."/>
            <person name="Cichocki N."/>
            <person name="Veneault-Fourrey C."/>
            <person name="LaButti K."/>
            <person name="Lindquist E.A."/>
            <person name="Lipzen A."/>
            <person name="Lundell T."/>
            <person name="Morin E."/>
            <person name="Murat C."/>
            <person name="Riley R."/>
            <person name="Ohm R."/>
            <person name="Sun H."/>
            <person name="Tunlid A."/>
            <person name="Henrissat B."/>
            <person name="Grigoriev I.V."/>
            <person name="Hibbett D.S."/>
            <person name="Martin F."/>
        </authorList>
    </citation>
    <scope>NUCLEOTIDE SEQUENCE [LARGE SCALE GENOMIC DNA]</scope>
    <source>
        <strain evidence="6">MUT 4182</strain>
    </source>
</reference>
<dbReference type="EMBL" id="KN822998">
    <property type="protein sequence ID" value="KIO28124.1"/>
    <property type="molecule type" value="Genomic_DNA"/>
</dbReference>
<sequence>MKLIIAYIFVTSLLTPVLAAPARRLVDRSIQLDQAQFVGASDGVVDRFLSIPFALPPTGDRRLRQPEAHPAYTGTYDVHQFGPSCPQNPPINFPGDSIISAAANAIFEQVWNVVGVDSEDCLTLNVIRPTGITNSTKLPVVVMGTPVIWVSVNYRVNMFGFPVGKAAKDAGIGNLGLLDQRVALKWVQKYISTFGGDPSKVTLWGQSAGAISIAFQMIHDGENSENLYRAAFMESGGPLPIGYMDDERSQNAYDLVLEGAACSNATDTLECLRGVPYATLKKAIAATPGLFDRTSVMVPFIPRVDGTFFKETPLQSVQKGNVVNIPFISGNMLDEGTLFSFGQTDVKTTQEFKDWVSDTFSLPLSDAEMDNLLKLYPSDITQGSPFETASFQGDLVFQGPRRFMLNNLAGRQSTWSYLNKQGSGVFPFLGSFHALDLLAMYSSGPMQDYLINFVNTLDPNNGPNPRGLPNWPKYVPKGTGTNAAAQLVLPKTDLGSLSFGVDNYREDAIALIQQASLKFPATTT</sequence>
<feature type="chain" id="PRO_5005111316" description="Carboxylic ester hydrolase" evidence="3">
    <location>
        <begin position="20"/>
        <end position="524"/>
    </location>
</feature>
<feature type="signal peptide" evidence="3">
    <location>
        <begin position="1"/>
        <end position="19"/>
    </location>
</feature>
<name>A0A0C3QML6_9AGAM</name>
<reference evidence="5 6" key="1">
    <citation type="submission" date="2014-04" db="EMBL/GenBank/DDBJ databases">
        <authorList>
            <consortium name="DOE Joint Genome Institute"/>
            <person name="Kuo A."/>
            <person name="Girlanda M."/>
            <person name="Perotto S."/>
            <person name="Kohler A."/>
            <person name="Nagy L.G."/>
            <person name="Floudas D."/>
            <person name="Copeland A."/>
            <person name="Barry K.W."/>
            <person name="Cichocki N."/>
            <person name="Veneault-Fourrey C."/>
            <person name="LaButti K."/>
            <person name="Lindquist E.A."/>
            <person name="Lipzen A."/>
            <person name="Lundell T."/>
            <person name="Morin E."/>
            <person name="Murat C."/>
            <person name="Sun H."/>
            <person name="Tunlid A."/>
            <person name="Henrissat B."/>
            <person name="Grigoriev I.V."/>
            <person name="Hibbett D.S."/>
            <person name="Martin F."/>
            <person name="Nordberg H.P."/>
            <person name="Cantor M.N."/>
            <person name="Hua S.X."/>
        </authorList>
    </citation>
    <scope>NUCLEOTIDE SEQUENCE [LARGE SCALE GENOMIC DNA]</scope>
    <source>
        <strain evidence="5 6">MUT 4182</strain>
    </source>
</reference>
<dbReference type="SUPFAM" id="SSF53474">
    <property type="entry name" value="alpha/beta-Hydrolases"/>
    <property type="match status" value="1"/>
</dbReference>
<dbReference type="PROSITE" id="PS00941">
    <property type="entry name" value="CARBOXYLESTERASE_B_2"/>
    <property type="match status" value="1"/>
</dbReference>
<evidence type="ECO:0000313" key="6">
    <source>
        <dbReference type="Proteomes" id="UP000054248"/>
    </source>
</evidence>
<proteinExistence type="inferred from homology"/>
<dbReference type="STRING" id="1051891.A0A0C3QML6"/>